<evidence type="ECO:0000313" key="4">
    <source>
        <dbReference type="Proteomes" id="UP001370348"/>
    </source>
</evidence>
<feature type="compositionally biased region" description="Basic and acidic residues" evidence="1">
    <location>
        <begin position="131"/>
        <end position="148"/>
    </location>
</feature>
<feature type="compositionally biased region" description="Pro residues" evidence="1">
    <location>
        <begin position="168"/>
        <end position="194"/>
    </location>
</feature>
<gene>
    <name evidence="3" type="ORF">LZC94_16335</name>
</gene>
<feature type="compositionally biased region" description="Basic and acidic residues" evidence="1">
    <location>
        <begin position="506"/>
        <end position="517"/>
    </location>
</feature>
<keyword evidence="2" id="KW-0472">Membrane</keyword>
<feature type="compositionally biased region" description="Pro residues" evidence="1">
    <location>
        <begin position="388"/>
        <end position="397"/>
    </location>
</feature>
<name>A0ABZ2M8H5_9BACT</name>
<feature type="compositionally biased region" description="Low complexity" evidence="1">
    <location>
        <begin position="438"/>
        <end position="451"/>
    </location>
</feature>
<protein>
    <submittedName>
        <fullName evidence="3">Uncharacterized protein</fullName>
    </submittedName>
</protein>
<dbReference type="RefSeq" id="WP_394828419.1">
    <property type="nucleotide sequence ID" value="NZ_CP089984.1"/>
</dbReference>
<reference evidence="3 4" key="1">
    <citation type="submission" date="2021-12" db="EMBL/GenBank/DDBJ databases">
        <title>Discovery of the Pendulisporaceae a myxobacterial family with distinct sporulation behavior and unique specialized metabolism.</title>
        <authorList>
            <person name="Garcia R."/>
            <person name="Popoff A."/>
            <person name="Bader C.D."/>
            <person name="Loehr J."/>
            <person name="Walesch S."/>
            <person name="Walt C."/>
            <person name="Boldt J."/>
            <person name="Bunk B."/>
            <person name="Haeckl F.J.F.P.J."/>
            <person name="Gunesch A.P."/>
            <person name="Birkelbach J."/>
            <person name="Nuebel U."/>
            <person name="Pietschmann T."/>
            <person name="Bach T."/>
            <person name="Mueller R."/>
        </authorList>
    </citation>
    <scope>NUCLEOTIDE SEQUENCE [LARGE SCALE GENOMIC DNA]</scope>
    <source>
        <strain evidence="3 4">MSr11954</strain>
    </source>
</reference>
<evidence type="ECO:0000256" key="2">
    <source>
        <dbReference type="SAM" id="Phobius"/>
    </source>
</evidence>
<feature type="compositionally biased region" description="Basic and acidic residues" evidence="1">
    <location>
        <begin position="464"/>
        <end position="498"/>
    </location>
</feature>
<sequence length="535" mass="55780">MQPLPKRSARIDQFELDAPDSLERQGRKLPATRPPPRNRHDSVATRRPSNARKVPPAFPKAPPVSSGSWPKNEGTARSSAMFFESSRASRDPDSTGDQDVTTLMPAPSRRTMPPPPEARPGRVPAPFPPSRRRDTPRPPRPRRDEECTVVRPDLSASAFTPPARLGSTPPPKRTSAPPAPPSNPAPPKPPPLSGPPTLVGVPRPAMVRPPVDAMAHAMPAHAMPAHAMPAHAMPVSAQATQPAQAVQATQGDYAYPYFATTRPNPVMPNAVAPMAMPVRTAAARLDSPAGLPAAKDHAAAAKKSDPNVEGRPTISWVAVFVALGVLTGLLIALFVRGDGEAALEAMASYIDSARSTSAATQANRVPGEVLPAAPAVPSAAATDMTNAPPAPPPPPAFAPQGSAARATAALAHAAPPPWAGSGALGTGVVKPVPPGPAPVKAHARAASASRSESSRSETVAMDAPKLEKIDRGEKSEKSEKSEKTERSEKSVARAEKSSRGGAGGAADKEEKEKEKYLAEAATKLADQQLEQSLAQ</sequence>
<accession>A0ABZ2M8H5</accession>
<feature type="region of interest" description="Disordered" evidence="1">
    <location>
        <begin position="376"/>
        <end position="410"/>
    </location>
</feature>
<feature type="region of interest" description="Disordered" evidence="1">
    <location>
        <begin position="429"/>
        <end position="519"/>
    </location>
</feature>
<organism evidence="3 4">
    <name type="scientific">Pendulispora albinea</name>
    <dbReference type="NCBI Taxonomy" id="2741071"/>
    <lineage>
        <taxon>Bacteria</taxon>
        <taxon>Pseudomonadati</taxon>
        <taxon>Myxococcota</taxon>
        <taxon>Myxococcia</taxon>
        <taxon>Myxococcales</taxon>
        <taxon>Sorangiineae</taxon>
        <taxon>Pendulisporaceae</taxon>
        <taxon>Pendulispora</taxon>
    </lineage>
</organism>
<keyword evidence="2" id="KW-1133">Transmembrane helix</keyword>
<keyword evidence="4" id="KW-1185">Reference proteome</keyword>
<feature type="compositionally biased region" description="Low complexity" evidence="1">
    <location>
        <begin position="376"/>
        <end position="387"/>
    </location>
</feature>
<dbReference type="Proteomes" id="UP001370348">
    <property type="component" value="Chromosome"/>
</dbReference>
<dbReference type="EMBL" id="CP089984">
    <property type="protein sequence ID" value="WXB18792.1"/>
    <property type="molecule type" value="Genomic_DNA"/>
</dbReference>
<proteinExistence type="predicted"/>
<feature type="region of interest" description="Disordered" evidence="1">
    <location>
        <begin position="1"/>
        <end position="200"/>
    </location>
</feature>
<evidence type="ECO:0000313" key="3">
    <source>
        <dbReference type="EMBL" id="WXB18792.1"/>
    </source>
</evidence>
<feature type="transmembrane region" description="Helical" evidence="2">
    <location>
        <begin position="314"/>
        <end position="335"/>
    </location>
</feature>
<evidence type="ECO:0000256" key="1">
    <source>
        <dbReference type="SAM" id="MobiDB-lite"/>
    </source>
</evidence>
<feature type="compositionally biased region" description="Low complexity" evidence="1">
    <location>
        <begin position="398"/>
        <end position="410"/>
    </location>
</feature>
<keyword evidence="2" id="KW-0812">Transmembrane</keyword>
<feature type="compositionally biased region" description="Pro residues" evidence="1">
    <location>
        <begin position="112"/>
        <end position="129"/>
    </location>
</feature>